<evidence type="ECO:0000313" key="1">
    <source>
        <dbReference type="EMBL" id="KAF9680785.1"/>
    </source>
</evidence>
<dbReference type="OrthoDB" id="292964at2759"/>
<organism evidence="1 2">
    <name type="scientific">Salix dunnii</name>
    <dbReference type="NCBI Taxonomy" id="1413687"/>
    <lineage>
        <taxon>Eukaryota</taxon>
        <taxon>Viridiplantae</taxon>
        <taxon>Streptophyta</taxon>
        <taxon>Embryophyta</taxon>
        <taxon>Tracheophyta</taxon>
        <taxon>Spermatophyta</taxon>
        <taxon>Magnoliopsida</taxon>
        <taxon>eudicotyledons</taxon>
        <taxon>Gunneridae</taxon>
        <taxon>Pentapetalae</taxon>
        <taxon>rosids</taxon>
        <taxon>fabids</taxon>
        <taxon>Malpighiales</taxon>
        <taxon>Salicaceae</taxon>
        <taxon>Saliceae</taxon>
        <taxon>Salix</taxon>
    </lineage>
</organism>
<dbReference type="Proteomes" id="UP000657918">
    <property type="component" value="Unassembled WGS sequence"/>
</dbReference>
<gene>
    <name evidence="1" type="ORF">SADUNF_Sadunf06G0157600</name>
</gene>
<protein>
    <submittedName>
        <fullName evidence="1">Uncharacterized protein</fullName>
    </submittedName>
</protein>
<comment type="caution">
    <text evidence="1">The sequence shown here is derived from an EMBL/GenBank/DDBJ whole genome shotgun (WGS) entry which is preliminary data.</text>
</comment>
<proteinExistence type="predicted"/>
<name>A0A835K4X8_9ROSI</name>
<accession>A0A835K4X8</accession>
<evidence type="ECO:0000313" key="2">
    <source>
        <dbReference type="Proteomes" id="UP000657918"/>
    </source>
</evidence>
<reference evidence="1 2" key="1">
    <citation type="submission" date="2020-10" db="EMBL/GenBank/DDBJ databases">
        <title>Plant Genome Project.</title>
        <authorList>
            <person name="Zhang R.-G."/>
        </authorList>
    </citation>
    <scope>NUCLEOTIDE SEQUENCE [LARGE SCALE GENOMIC DNA]</scope>
    <source>
        <strain evidence="1">FAFU-HL-1</strain>
        <tissue evidence="1">Leaf</tissue>
    </source>
</reference>
<dbReference type="AlphaFoldDB" id="A0A835K4X8"/>
<dbReference type="EMBL" id="JADGMS010000006">
    <property type="protein sequence ID" value="KAF9680785.1"/>
    <property type="molecule type" value="Genomic_DNA"/>
</dbReference>
<keyword evidence="2" id="KW-1185">Reference proteome</keyword>
<sequence length="294" mass="33350">MTRLSEKVHLLYIIIKISKFSLSTLKFLKSLTFKTLTFIPSSIMGEDFFSFHNSNTDDSSIFDLDYDNTRSSAAASSSASGFFSSTLYRGWFSNEDEDNDIDGLYLVPYRWWSEVETGGEQVGALYNVISNFGDDDAEIVLDFRKEEGSERSEDTEEGFYGREYAIISGRMWLQALKRHNDSKGVMKGGSFIAEDYSQDVFPIQIRLSVSRETNSLVVKISSKVMFLSNSLLHSLLFMLDKVYEPSVFASIVNVSVRSLLECITFKSLVPFCLKLAWARLLDQAILSQMKSRPI</sequence>